<feature type="transmembrane region" description="Helical" evidence="5">
    <location>
        <begin position="442"/>
        <end position="460"/>
    </location>
</feature>
<evidence type="ECO:0000256" key="4">
    <source>
        <dbReference type="ARBA" id="ARBA00023136"/>
    </source>
</evidence>
<evidence type="ECO:0000259" key="8">
    <source>
        <dbReference type="Pfam" id="PF15864"/>
    </source>
</evidence>
<feature type="transmembrane region" description="Helical" evidence="5">
    <location>
        <begin position="72"/>
        <end position="91"/>
    </location>
</feature>
<dbReference type="EMBL" id="CP023284">
    <property type="protein sequence ID" value="ATA57406.1"/>
    <property type="molecule type" value="Genomic_DNA"/>
</dbReference>
<protein>
    <submittedName>
        <fullName evidence="9">Polymerase</fullName>
    </submittedName>
</protein>
<reference evidence="9 10" key="1">
    <citation type="submission" date="2017-09" db="EMBL/GenBank/DDBJ databases">
        <title>The diverse metabolic capabilities of V. boronicumulans make it an excellent choice for continued studies on novel biodegradation.</title>
        <authorList>
            <person name="Sun S."/>
        </authorList>
    </citation>
    <scope>NUCLEOTIDE SEQUENCE [LARGE SCALE GENOMIC DNA]</scope>
    <source>
        <strain evidence="9 10">J1</strain>
    </source>
</reference>
<feature type="transmembrane region" description="Helical" evidence="5">
    <location>
        <begin position="196"/>
        <end position="213"/>
    </location>
</feature>
<evidence type="ECO:0000256" key="3">
    <source>
        <dbReference type="ARBA" id="ARBA00022989"/>
    </source>
</evidence>
<dbReference type="InterPro" id="IPR051533">
    <property type="entry name" value="WaaL-like"/>
</dbReference>
<dbReference type="Pfam" id="PF15864">
    <property type="entry name" value="PglL_A"/>
    <property type="match status" value="1"/>
</dbReference>
<feature type="transmembrane region" description="Helical" evidence="5">
    <location>
        <begin position="357"/>
        <end position="377"/>
    </location>
</feature>
<dbReference type="InterPro" id="IPR007016">
    <property type="entry name" value="O-antigen_ligase-rel_domated"/>
</dbReference>
<dbReference type="KEGG" id="vbo:CKY39_32390"/>
<dbReference type="PANTHER" id="PTHR37422">
    <property type="entry name" value="TEICHURONIC ACID BIOSYNTHESIS PROTEIN TUAE"/>
    <property type="match status" value="1"/>
</dbReference>
<dbReference type="InterPro" id="IPR031726">
    <property type="entry name" value="PglL_A"/>
</dbReference>
<evidence type="ECO:0000313" key="10">
    <source>
        <dbReference type="Proteomes" id="UP000217154"/>
    </source>
</evidence>
<feature type="domain" description="Virulence factor membrane-bound polymerase C-terminal" evidence="7">
    <location>
        <begin position="392"/>
        <end position="566"/>
    </location>
</feature>
<feature type="transmembrane region" description="Helical" evidence="5">
    <location>
        <begin position="97"/>
        <end position="115"/>
    </location>
</feature>
<feature type="transmembrane region" description="Helical" evidence="5">
    <location>
        <begin position="219"/>
        <end position="236"/>
    </location>
</feature>
<feature type="transmembrane region" description="Helical" evidence="5">
    <location>
        <begin position="257"/>
        <end position="276"/>
    </location>
</feature>
<evidence type="ECO:0000259" key="7">
    <source>
        <dbReference type="Pfam" id="PF11846"/>
    </source>
</evidence>
<organism evidence="9 10">
    <name type="scientific">Variovorax boronicumulans</name>
    <dbReference type="NCBI Taxonomy" id="436515"/>
    <lineage>
        <taxon>Bacteria</taxon>
        <taxon>Pseudomonadati</taxon>
        <taxon>Pseudomonadota</taxon>
        <taxon>Betaproteobacteria</taxon>
        <taxon>Burkholderiales</taxon>
        <taxon>Comamonadaceae</taxon>
        <taxon>Variovorax</taxon>
    </lineage>
</organism>
<accession>A0A250DSR4</accession>
<sequence length="577" mass="61681">MNRLDASLPAPPLHAPSRLAEFVCAGLVAWPFLSPLVGGPSINVWQQLMSWGCVAGLLAMAPFAFPSKGLRAGLAVMAVFVVLSAAVGTGATLLLPTLGALAGIATAACLGAGVAQQRGPLGHALAVGLLAAGLLSALLGLLQYYGVTEFLGALTSSPTSGRGWGNLRQPNQFATLISLTLVAALWWRATSRSPRIRRLFVPAGGLLVAALVASGSRTGFLQLLLIAIGTAAMAWRERRRAPRHAGPADFRLPAPPLLLAAIPLYAALHWLLPYLASGGDAGHAVASGTGMLHRLQPAAVTTDSRVVLWHNVLTLIAQRPLAGWGWGELSFAHFATLYSGPRFPVILDNAHNLPLHLAVELGIPAALLICGGFLWMVGAAKPWRERDPLRLMAWGLLGVILVHSLLEYPLWYGPFQLVFGLCLGILWPASPKRPEASGKKKLAAFAAAATWVVIIGYAAWDYTRVSQIYLPRDARLPAYRDDTLAKLQGSWLFSRQVDFAEVTLTAVTPANAAHMHELAGRVLHFSPEPRVITKLIESAELLGRDAEAHALAERFRVAFPAGFARWLDNRQDDAPEL</sequence>
<gene>
    <name evidence="9" type="ORF">CKY39_32390</name>
</gene>
<dbReference type="Pfam" id="PF11846">
    <property type="entry name" value="Wzy_C_2"/>
    <property type="match status" value="1"/>
</dbReference>
<feature type="transmembrane region" description="Helical" evidence="5">
    <location>
        <begin position="172"/>
        <end position="189"/>
    </location>
</feature>
<evidence type="ECO:0000313" key="9">
    <source>
        <dbReference type="EMBL" id="ATA57406.1"/>
    </source>
</evidence>
<dbReference type="Pfam" id="PF04932">
    <property type="entry name" value="Wzy_C"/>
    <property type="match status" value="1"/>
</dbReference>
<evidence type="ECO:0000256" key="5">
    <source>
        <dbReference type="SAM" id="Phobius"/>
    </source>
</evidence>
<keyword evidence="3 5" id="KW-1133">Transmembrane helix</keyword>
<evidence type="ECO:0000259" key="6">
    <source>
        <dbReference type="Pfam" id="PF04932"/>
    </source>
</evidence>
<feature type="transmembrane region" description="Helical" evidence="5">
    <location>
        <begin position="389"/>
        <end position="406"/>
    </location>
</feature>
<keyword evidence="2 5" id="KW-0812">Transmembrane</keyword>
<dbReference type="PANTHER" id="PTHR37422:SF13">
    <property type="entry name" value="LIPOPOLYSACCHARIDE BIOSYNTHESIS PROTEIN PA4999-RELATED"/>
    <property type="match status" value="1"/>
</dbReference>
<feature type="domain" description="O-antigen ligase-related" evidence="6">
    <location>
        <begin position="206"/>
        <end position="369"/>
    </location>
</feature>
<proteinExistence type="predicted"/>
<comment type="subcellular location">
    <subcellularLocation>
        <location evidence="1">Membrane</location>
        <topology evidence="1">Multi-pass membrane protein</topology>
    </subcellularLocation>
</comment>
<feature type="domain" description="Protein glycosylation ligase" evidence="8">
    <location>
        <begin position="164"/>
        <end position="187"/>
    </location>
</feature>
<name>A0A250DSR4_9BURK</name>
<evidence type="ECO:0000256" key="1">
    <source>
        <dbReference type="ARBA" id="ARBA00004141"/>
    </source>
</evidence>
<dbReference type="GO" id="GO:0016020">
    <property type="term" value="C:membrane"/>
    <property type="evidence" value="ECO:0007669"/>
    <property type="project" value="UniProtKB-SubCell"/>
</dbReference>
<dbReference type="RefSeq" id="WP_095747300.1">
    <property type="nucleotide sequence ID" value="NZ_CP023284.1"/>
</dbReference>
<dbReference type="Proteomes" id="UP000217154">
    <property type="component" value="Chromosome"/>
</dbReference>
<feature type="transmembrane region" description="Helical" evidence="5">
    <location>
        <begin position="124"/>
        <end position="145"/>
    </location>
</feature>
<dbReference type="AlphaFoldDB" id="A0A250DSR4"/>
<dbReference type="InterPro" id="IPR021797">
    <property type="entry name" value="Wzy_C_2"/>
</dbReference>
<keyword evidence="4 5" id="KW-0472">Membrane</keyword>
<evidence type="ECO:0000256" key="2">
    <source>
        <dbReference type="ARBA" id="ARBA00022692"/>
    </source>
</evidence>
<feature type="transmembrane region" description="Helical" evidence="5">
    <location>
        <begin position="44"/>
        <end position="65"/>
    </location>
</feature>